<feature type="active site" description="Nucleophile" evidence="3">
    <location>
        <position position="364"/>
    </location>
</feature>
<dbReference type="InterPro" id="IPR007079">
    <property type="entry name" value="SuccinylArg_d-Hdrlase_AstB"/>
</dbReference>
<gene>
    <name evidence="3" type="primary">astB</name>
    <name evidence="4" type="ORF">ABR63_02305</name>
</gene>
<keyword evidence="1 3" id="KW-0056">Arginine metabolism</keyword>
<dbReference type="PANTHER" id="PTHR30420">
    <property type="entry name" value="N-SUCCINYLARGININE DIHYDROLASE"/>
    <property type="match status" value="1"/>
</dbReference>
<evidence type="ECO:0000313" key="4">
    <source>
        <dbReference type="EMBL" id="KRO41241.1"/>
    </source>
</evidence>
<dbReference type="Pfam" id="PF04996">
    <property type="entry name" value="AstB"/>
    <property type="match status" value="1"/>
</dbReference>
<name>A0A0R2PTE1_9GAMM</name>
<dbReference type="SUPFAM" id="SSF55909">
    <property type="entry name" value="Pentein"/>
    <property type="match status" value="1"/>
</dbReference>
<dbReference type="GO" id="GO:0009015">
    <property type="term" value="F:N-succinylarginine dihydrolase activity"/>
    <property type="evidence" value="ECO:0007669"/>
    <property type="project" value="UniProtKB-UniRule"/>
</dbReference>
<dbReference type="PANTHER" id="PTHR30420:SF2">
    <property type="entry name" value="N-SUCCINYLARGININE DIHYDROLASE"/>
    <property type="match status" value="1"/>
</dbReference>
<comment type="function">
    <text evidence="3">Catalyzes the hydrolysis of N(2)-succinylarginine into N(2)-succinylornithine, ammonia and CO(2).</text>
</comment>
<comment type="catalytic activity">
    <reaction evidence="3">
        <text>N(2)-succinyl-L-arginine + 2 H2O + 2 H(+) = N(2)-succinyl-L-ornithine + 2 NH4(+) + CO2</text>
        <dbReference type="Rhea" id="RHEA:19533"/>
        <dbReference type="ChEBI" id="CHEBI:15377"/>
        <dbReference type="ChEBI" id="CHEBI:15378"/>
        <dbReference type="ChEBI" id="CHEBI:16526"/>
        <dbReference type="ChEBI" id="CHEBI:28938"/>
        <dbReference type="ChEBI" id="CHEBI:58241"/>
        <dbReference type="ChEBI" id="CHEBI:58514"/>
        <dbReference type="EC" id="3.5.3.23"/>
    </reaction>
</comment>
<dbReference type="EMBL" id="LIAV01000014">
    <property type="protein sequence ID" value="KRO41241.1"/>
    <property type="molecule type" value="Genomic_DNA"/>
</dbReference>
<protein>
    <recommendedName>
        <fullName evidence="3">N-succinylarginine dihydrolase</fullName>
        <ecNumber evidence="3">3.5.3.23</ecNumber>
    </recommendedName>
</protein>
<keyword evidence="2 3" id="KW-0378">Hydrolase</keyword>
<comment type="pathway">
    <text evidence="3">Amino-acid degradation; L-arginine degradation via AST pathway; L-glutamate and succinate from L-arginine: step 2/5.</text>
</comment>
<evidence type="ECO:0000256" key="2">
    <source>
        <dbReference type="ARBA" id="ARBA00022801"/>
    </source>
</evidence>
<dbReference type="HAMAP" id="MF_01172">
    <property type="entry name" value="AstB"/>
    <property type="match status" value="1"/>
</dbReference>
<feature type="binding site" evidence="3">
    <location>
        <position position="247"/>
    </location>
    <ligand>
        <name>substrate</name>
    </ligand>
</feature>
<comment type="caution">
    <text evidence="4">The sequence shown here is derived from an EMBL/GenBank/DDBJ whole genome shotgun (WGS) entry which is preliminary data.</text>
</comment>
<dbReference type="AlphaFoldDB" id="A0A0R2PTE1"/>
<comment type="similarity">
    <text evidence="3">Belongs to the succinylarginine dihydrolase family.</text>
</comment>
<dbReference type="UniPathway" id="UPA00185">
    <property type="reaction ID" value="UER00280"/>
</dbReference>
<feature type="active site" evidence="3">
    <location>
        <position position="173"/>
    </location>
</feature>
<reference evidence="5" key="1">
    <citation type="submission" date="2015-10" db="EMBL/GenBank/DDBJ databases">
        <title>Metagenome-Assembled Genomes uncover a global brackish microbiome.</title>
        <authorList>
            <person name="Hugerth L.W."/>
            <person name="Larsson J."/>
            <person name="Alneberg J."/>
            <person name="Lindh M.V."/>
            <person name="Legrand C."/>
            <person name="Pinhassi J."/>
            <person name="Andersson A."/>
        </authorList>
    </citation>
    <scope>NUCLEOTIDE SEQUENCE [LARGE SCALE GENOMIC DNA]</scope>
</reference>
<evidence type="ECO:0000313" key="5">
    <source>
        <dbReference type="Proteomes" id="UP000050874"/>
    </source>
</evidence>
<evidence type="ECO:0000256" key="1">
    <source>
        <dbReference type="ARBA" id="ARBA00022503"/>
    </source>
</evidence>
<dbReference type="GO" id="GO:0019545">
    <property type="term" value="P:L-arginine catabolic process to succinate"/>
    <property type="evidence" value="ECO:0007669"/>
    <property type="project" value="UniProtKB-UniRule"/>
</dbReference>
<dbReference type="NCBIfam" id="NF009789">
    <property type="entry name" value="PRK13281.1"/>
    <property type="match status" value="1"/>
</dbReference>
<comment type="subunit">
    <text evidence="3">Homodimer.</text>
</comment>
<evidence type="ECO:0000256" key="3">
    <source>
        <dbReference type="HAMAP-Rule" id="MF_01172"/>
    </source>
</evidence>
<dbReference type="InterPro" id="IPR037031">
    <property type="entry name" value="AstB_sf"/>
</dbReference>
<feature type="active site" evidence="3">
    <location>
        <position position="245"/>
    </location>
</feature>
<feature type="binding site" evidence="3">
    <location>
        <begin position="20"/>
        <end position="29"/>
    </location>
    <ligand>
        <name>substrate</name>
    </ligand>
</feature>
<dbReference type="GO" id="GO:0019544">
    <property type="term" value="P:L-arginine catabolic process to L-glutamate"/>
    <property type="evidence" value="ECO:0007669"/>
    <property type="project" value="UniProtKB-UniRule"/>
</dbReference>
<accession>A0A0R2PTE1</accession>
<feature type="binding site" evidence="3">
    <location>
        <position position="358"/>
    </location>
    <ligand>
        <name>substrate</name>
    </ligand>
</feature>
<dbReference type="EC" id="3.5.3.23" evidence="3"/>
<feature type="binding site" evidence="3">
    <location>
        <position position="209"/>
    </location>
    <ligand>
        <name>substrate</name>
    </ligand>
</feature>
<sequence>MGYSGEINFDGLIGPTHNYAGLSQGNLASQKHLNQTSNPQAAALQGLDKMRIIMDQGIPQGLFLPHERPNLITLRGLGFGGTDEEVISRVAKQDPALLKNVYSASSMWAANAATFSPSIDSYDQTIHITPANLNTMFHRSIEPEFTKMQLQLMFGSIAKIHDPVSNISGYGDEGAANHLRVTAQHLKPGFQIFVYGNSAFESNQGVIARQAQEISQAVAAQHQLDPDLTLFLKQNNLAIESGSFHNDIVSLANEEVFIFHQEAFADRVELERVLHHLKEHVKGFHPIEILSSDISLDDLVSSYLLNSQLITLENNQMMMLLPEEVQNHSNCMRWLDEIKSFSPIRLIEFVDIRQSMMNGGGPACLRFKAVVNDEEFSQVNQKFLLNPKKLMDLRSLISKHYRDNLSPEDLMDIQLMEESYTFLDELTQLLDLGSIYHFQKT</sequence>
<feature type="binding site" evidence="3">
    <location>
        <begin position="138"/>
        <end position="139"/>
    </location>
    <ligand>
        <name>substrate</name>
    </ligand>
</feature>
<proteinExistence type="inferred from homology"/>
<feature type="binding site" evidence="3">
    <location>
        <position position="111"/>
    </location>
    <ligand>
        <name>substrate</name>
    </ligand>
</feature>
<dbReference type="Gene3D" id="3.75.10.20">
    <property type="entry name" value="Succinylarginine dihydrolase"/>
    <property type="match status" value="1"/>
</dbReference>
<dbReference type="Proteomes" id="UP000050874">
    <property type="component" value="Unassembled WGS sequence"/>
</dbReference>
<organism evidence="4 5">
    <name type="scientific">SAR86 cluster bacterium BACL1 MAG-120920-bin57</name>
    <dbReference type="NCBI Taxonomy" id="1655571"/>
    <lineage>
        <taxon>Bacteria</taxon>
        <taxon>Pseudomonadati</taxon>
        <taxon>Pseudomonadota</taxon>
        <taxon>Gammaproteobacteria</taxon>
        <taxon>SAR86 cluster</taxon>
    </lineage>
</organism>